<accession>A0ACC6ANB5</accession>
<evidence type="ECO:0000313" key="2">
    <source>
        <dbReference type="Proteomes" id="UP001205486"/>
    </source>
</evidence>
<name>A0ACC6ANB5_NITWI</name>
<evidence type="ECO:0000313" key="1">
    <source>
        <dbReference type="EMBL" id="MCP2001355.1"/>
    </source>
</evidence>
<gene>
    <name evidence="1" type="ORF">J2S34_003841</name>
</gene>
<dbReference type="Proteomes" id="UP001205486">
    <property type="component" value="Unassembled WGS sequence"/>
</dbReference>
<sequence>MGLDDVKLIATADRLIELTQKVRVPCIRAVHRLELEAEIVSARFGIERTGTVSSAWFINGELALSVKRWPKLVPPEGPSLKVIPACTWPVMVTVSHQDGNAGTGLRTFVVKSAAAAPPTEKTKTTSLNSTPFRIVGPRATTACNFVLSWNSSKPYQAPFMRGGDASPRVRPRQRLRRRAPPRDAPASPWYRRHIANQVPIVRLIHSSDSKKAGTETESKKSAIEKIATMLMALPAIQDVCHPSCDLNPNNQGDKTRNPPNARLMMKSTKASVFRFRWNMATSLREGQTTLL</sequence>
<comment type="caution">
    <text evidence="1">The sequence shown here is derived from an EMBL/GenBank/DDBJ whole genome shotgun (WGS) entry which is preliminary data.</text>
</comment>
<dbReference type="EMBL" id="JALJZS010000006">
    <property type="protein sequence ID" value="MCP2001355.1"/>
    <property type="molecule type" value="Genomic_DNA"/>
</dbReference>
<keyword evidence="2" id="KW-1185">Reference proteome</keyword>
<proteinExistence type="predicted"/>
<reference evidence="1" key="1">
    <citation type="submission" date="2022-03" db="EMBL/GenBank/DDBJ databases">
        <title>Interactions between chemoautotrophic and heterotrophic bacteria.</title>
        <authorList>
            <person name="Santoro A."/>
        </authorList>
    </citation>
    <scope>NUCLEOTIDE SEQUENCE</scope>
    <source>
        <strain evidence="1">Nb-106</strain>
    </source>
</reference>
<organism evidence="1 2">
    <name type="scientific">Nitrobacter winogradskyi</name>
    <name type="common">Nitrobacter agilis</name>
    <dbReference type="NCBI Taxonomy" id="913"/>
    <lineage>
        <taxon>Bacteria</taxon>
        <taxon>Pseudomonadati</taxon>
        <taxon>Pseudomonadota</taxon>
        <taxon>Alphaproteobacteria</taxon>
        <taxon>Hyphomicrobiales</taxon>
        <taxon>Nitrobacteraceae</taxon>
        <taxon>Nitrobacter</taxon>
    </lineage>
</organism>
<protein>
    <submittedName>
        <fullName evidence="1">Uncharacterized protein</fullName>
    </submittedName>
</protein>